<dbReference type="AlphaFoldDB" id="A0A401ICI5"/>
<proteinExistence type="predicted"/>
<dbReference type="Proteomes" id="UP000287247">
    <property type="component" value="Unassembled WGS sequence"/>
</dbReference>
<dbReference type="OrthoDB" id="536034at2"/>
<dbReference type="Pfam" id="PF06051">
    <property type="entry name" value="DUF928"/>
    <property type="match status" value="1"/>
</dbReference>
<keyword evidence="3" id="KW-1185">Reference proteome</keyword>
<evidence type="ECO:0000313" key="3">
    <source>
        <dbReference type="Proteomes" id="UP000287247"/>
    </source>
</evidence>
<feature type="region of interest" description="Disordered" evidence="1">
    <location>
        <begin position="41"/>
        <end position="64"/>
    </location>
</feature>
<gene>
    <name evidence="2" type="ORF">AsFPU1_0342</name>
</gene>
<comment type="caution">
    <text evidence="2">The sequence shown here is derived from an EMBL/GenBank/DDBJ whole genome shotgun (WGS) entry which is preliminary data.</text>
</comment>
<evidence type="ECO:0008006" key="4">
    <source>
        <dbReference type="Google" id="ProtNLM"/>
    </source>
</evidence>
<evidence type="ECO:0000256" key="1">
    <source>
        <dbReference type="SAM" id="MobiDB-lite"/>
    </source>
</evidence>
<reference evidence="3" key="1">
    <citation type="submission" date="2017-05" db="EMBL/GenBank/DDBJ databases">
        <title>Physiological properties and genetic analysis related to exopolysaccharide production of fresh-water unicellular cyanobacterium Aphanothece sacrum, Suizenji Nori, that has been cultured as a food source in Japan.</title>
        <authorList>
            <person name="Kanesaki Y."/>
            <person name="Yoshikawa S."/>
            <person name="Ohki K."/>
        </authorList>
    </citation>
    <scope>NUCLEOTIDE SEQUENCE [LARGE SCALE GENOMIC DNA]</scope>
    <source>
        <strain evidence="3">FPU1</strain>
    </source>
</reference>
<dbReference type="RefSeq" id="WP_124977640.1">
    <property type="nucleotide sequence ID" value="NZ_BDQK01000001.1"/>
</dbReference>
<organism evidence="2 3">
    <name type="scientific">Aphanothece sacrum FPU1</name>
    <dbReference type="NCBI Taxonomy" id="1920663"/>
    <lineage>
        <taxon>Bacteria</taxon>
        <taxon>Bacillati</taxon>
        <taxon>Cyanobacteriota</taxon>
        <taxon>Cyanophyceae</taxon>
        <taxon>Oscillatoriophycideae</taxon>
        <taxon>Chroococcales</taxon>
        <taxon>Aphanothecaceae</taxon>
        <taxon>Aphanothece</taxon>
    </lineage>
</organism>
<dbReference type="InterPro" id="IPR010328">
    <property type="entry name" value="DUF928"/>
</dbReference>
<name>A0A401ICI5_APHSA</name>
<evidence type="ECO:0000313" key="2">
    <source>
        <dbReference type="EMBL" id="GBF78951.1"/>
    </source>
</evidence>
<sequence>MNSIKTLKSLAIFTITLSSTVLGFFPLSLVSSSVSNAQEISLNFPPTGNRGAPKKTAGGGTRSDDISCITNQEGELPLVALMPNRDNQAKTATSTPTLYWYIPTTKATQGEFVIVDDNNQEVYQTQFTLPNRPGIIKLEITNKASLKPGKTYTWSFMIICDSSYRNRDKYIEGAIEYVKLDPQLETQIKNTSSSLAKAQLYAQSNLWNETLQAIIETRDKNLLEWQELMKSVGLEKLVDKPFIECCQIKN</sequence>
<protein>
    <recommendedName>
        <fullName evidence="4">DUF928 domain-containing protein</fullName>
    </recommendedName>
</protein>
<dbReference type="EMBL" id="BDQK01000001">
    <property type="protein sequence ID" value="GBF78951.1"/>
    <property type="molecule type" value="Genomic_DNA"/>
</dbReference>
<accession>A0A401ICI5</accession>